<evidence type="ECO:0000256" key="1">
    <source>
        <dbReference type="ARBA" id="ARBA00038054"/>
    </source>
</evidence>
<feature type="domain" description="Flavin reductase like" evidence="2">
    <location>
        <begin position="30"/>
        <end position="166"/>
    </location>
</feature>
<reference evidence="3 4" key="1">
    <citation type="submission" date="2018-06" db="EMBL/GenBank/DDBJ databases">
        <title>Extensive metabolic versatility and redundancy in microbially diverse, dynamic hydrothermal sediments.</title>
        <authorList>
            <person name="Dombrowski N."/>
            <person name="Teske A."/>
            <person name="Baker B.J."/>
        </authorList>
    </citation>
    <scope>NUCLEOTIDE SEQUENCE [LARGE SCALE GENOMIC DNA]</scope>
    <source>
        <strain evidence="3">B3_G15</strain>
    </source>
</reference>
<accession>A0A662DB71</accession>
<dbReference type="PANTHER" id="PTHR43567">
    <property type="entry name" value="FLAVOREDOXIN-RELATED-RELATED"/>
    <property type="match status" value="1"/>
</dbReference>
<dbReference type="InterPro" id="IPR002563">
    <property type="entry name" value="Flavin_Rdtase-like_dom"/>
</dbReference>
<protein>
    <submittedName>
        <fullName evidence="3">Flavin reductase family protein</fullName>
    </submittedName>
</protein>
<name>A0A662DB71_UNCAE</name>
<dbReference type="SUPFAM" id="SSF50475">
    <property type="entry name" value="FMN-binding split barrel"/>
    <property type="match status" value="1"/>
</dbReference>
<sequence>MEILMSEVDTGFTRYLKDTFEIMNKLGLLLVSGDMNNHNVMTIGWAAAGIIWRKPIFVILVRPSRYTYGLIEKNGEFTVNVPSSQMDRIVSFCGSVSGRDHDKFREKNLTPLPGKKVNCPLIKECSISYECRVVHKNDVIPTNLFPNIPPEYYPQGDYHRVYFGEILTAYKIV</sequence>
<comment type="caution">
    <text evidence="3">The sequence shown here is derived from an EMBL/GenBank/DDBJ whole genome shotgun (WGS) entry which is preliminary data.</text>
</comment>
<organism evidence="3 4">
    <name type="scientific">Aerophobetes bacterium</name>
    <dbReference type="NCBI Taxonomy" id="2030807"/>
    <lineage>
        <taxon>Bacteria</taxon>
        <taxon>Candidatus Aerophobota</taxon>
    </lineage>
</organism>
<dbReference type="Pfam" id="PF01613">
    <property type="entry name" value="Flavin_Reduct"/>
    <property type="match status" value="1"/>
</dbReference>
<evidence type="ECO:0000313" key="4">
    <source>
        <dbReference type="Proteomes" id="UP000280417"/>
    </source>
</evidence>
<evidence type="ECO:0000313" key="3">
    <source>
        <dbReference type="EMBL" id="RLE11563.1"/>
    </source>
</evidence>
<dbReference type="GO" id="GO:0010181">
    <property type="term" value="F:FMN binding"/>
    <property type="evidence" value="ECO:0007669"/>
    <property type="project" value="InterPro"/>
</dbReference>
<dbReference type="InterPro" id="IPR052174">
    <property type="entry name" value="Flavoredoxin"/>
</dbReference>
<dbReference type="Proteomes" id="UP000280417">
    <property type="component" value="Unassembled WGS sequence"/>
</dbReference>
<dbReference type="EMBL" id="QMQA01000239">
    <property type="protein sequence ID" value="RLE11563.1"/>
    <property type="molecule type" value="Genomic_DNA"/>
</dbReference>
<dbReference type="PANTHER" id="PTHR43567:SF5">
    <property type="entry name" value="HYPOTHETICAL CYTOSOLIC PROTEIN"/>
    <property type="match status" value="1"/>
</dbReference>
<evidence type="ECO:0000259" key="2">
    <source>
        <dbReference type="Pfam" id="PF01613"/>
    </source>
</evidence>
<dbReference type="AlphaFoldDB" id="A0A662DB71"/>
<proteinExistence type="inferred from homology"/>
<gene>
    <name evidence="3" type="ORF">DRJ04_07805</name>
</gene>
<dbReference type="Gene3D" id="2.30.110.10">
    <property type="entry name" value="Electron Transport, Fmn-binding Protein, Chain A"/>
    <property type="match status" value="1"/>
</dbReference>
<dbReference type="GO" id="GO:0016646">
    <property type="term" value="F:oxidoreductase activity, acting on the CH-NH group of donors, NAD or NADP as acceptor"/>
    <property type="evidence" value="ECO:0007669"/>
    <property type="project" value="UniProtKB-ARBA"/>
</dbReference>
<dbReference type="InterPro" id="IPR012349">
    <property type="entry name" value="Split_barrel_FMN-bd"/>
</dbReference>
<comment type="similarity">
    <text evidence="1">Belongs to the flavoredoxin family.</text>
</comment>